<dbReference type="PANTHER" id="PTHR23155">
    <property type="entry name" value="DISEASE RESISTANCE PROTEIN RP"/>
    <property type="match status" value="1"/>
</dbReference>
<dbReference type="InterPro" id="IPR036388">
    <property type="entry name" value="WH-like_DNA-bd_sf"/>
</dbReference>
<protein>
    <recommendedName>
        <fullName evidence="5">AAA+ ATPase domain-containing protein</fullName>
    </recommendedName>
</protein>
<dbReference type="InterPro" id="IPR056789">
    <property type="entry name" value="LRR_R13L1-DRL21"/>
</dbReference>
<dbReference type="GO" id="GO:0009626">
    <property type="term" value="P:plant-type hypersensitive response"/>
    <property type="evidence" value="ECO:0007669"/>
    <property type="project" value="UniProtKB-ARBA"/>
</dbReference>
<sequence length="1136" mass="131678">MAPSFLTVLGWFMSPIIAFLVHKIIAYLVFNMSRKRREKFRELSRKLRDLEIHTVPNLIRALEIVENQRILRAEEGERSESDLKILDKMKKDLKATLYEAEDILDLIEYRRIEKALTGKTEPPHGSSSWLQQLADACRESWLRRRWIVVPVVWWCVQGLCRMGIRSLYATLRASGKRLRNTQQQLADACRESWLRRWIVVPVVWCVQGLCRMWRSLYATLRTSGERLPISNTAPPVSVMPISNTAPPVSVMQRLRVRCSHLVSENVRCRITDCGRSVLTWSTYAIATTGRKTWDYLSYAVLFPNSNENDSIGLDSFPLNYRQSLRERIERIEYIVSDLSKSPLLNQQSRSSKILVQDTNKGSSSEQDIDDLHRCIKRKVFGRDNDLEDICRKLREGPDAHEPSSRSSKPYSVIGIYGITGSGKTTLAQYVCDHERKLKEGKHFDNIMFIHVSETFRVVDIFRNMLEQMTEERPSETKGLKKLEQMTEERPSETKGLKKLQKELKSILQNRRFLLVLDDVWINDGNRKQREILLDVLDAGKNGSRVLVTAQNIDAARALGAQEPIKIPDLKEEECLSMFMDHALQGTAAFDDREHTEIGRKIVEKLRSSPLAVATVAARLRMNLDIDFWDRTAKHGLLNWTMGALWWSYRQLDADIRRCFEYCITFPGGYTLERDELVGMWVAQGFVKNSNQTEDLEDVGQRYVDELLKFSFLNVQIRYFNKKTLIIHDMLRELAEWVSGSDFYRINLNGSQKDIPTEVRHLFIETPNRKFLRKITDKILELENLRTLVIIEDTETDLSKEKIFENMFLRLTKLRVLIVKFAPSRRLVLSVPASIGQMKHLRYLSLRSFSGVELTFPSTFRKLYHMQILDVWNFHLSSPEDIVNLIHLRYIWNKLDLSDLDMRDEMASSFLVCKEKGQELHQLKHLNELRGILMLSGLKLVRNKEEALEAKLACKKSLAELDLEFDGCNCKPAKLVFGLELCNCDADVEAEVLEGLCPPKDLVRLDIWDFNGSTYPGWMMLGSQYPDAPKHLHKLYLRNCSRLASIPEKDNEFFKCLRVLGINFCTWDALPDNMESLKSLREISIVHCKNIKFLPTLPDSLECIRISGNSFLTTSCKEEGSWNWDKIQHIRIKEFYA</sequence>
<dbReference type="GO" id="GO:0043531">
    <property type="term" value="F:ADP binding"/>
    <property type="evidence" value="ECO:0007669"/>
    <property type="project" value="InterPro"/>
</dbReference>
<dbReference type="InterPro" id="IPR044974">
    <property type="entry name" value="Disease_R_plants"/>
</dbReference>
<keyword evidence="4" id="KW-1133">Transmembrane helix</keyword>
<dbReference type="Pfam" id="PF25019">
    <property type="entry name" value="LRR_R13L1-DRL21"/>
    <property type="match status" value="1"/>
</dbReference>
<keyword evidence="2" id="KW-0611">Plant defense</keyword>
<evidence type="ECO:0000259" key="5">
    <source>
        <dbReference type="SMART" id="SM00382"/>
    </source>
</evidence>
<dbReference type="GO" id="GO:0042742">
    <property type="term" value="P:defense response to bacterium"/>
    <property type="evidence" value="ECO:0007669"/>
    <property type="project" value="UniProtKB-ARBA"/>
</dbReference>
<dbReference type="Pfam" id="PF00931">
    <property type="entry name" value="NB-ARC"/>
    <property type="match status" value="1"/>
</dbReference>
<keyword evidence="1" id="KW-0677">Repeat</keyword>
<feature type="domain" description="AAA+ ATPase" evidence="5">
    <location>
        <begin position="409"/>
        <end position="570"/>
    </location>
</feature>
<keyword evidence="4" id="KW-0472">Membrane</keyword>
<dbReference type="InterPro" id="IPR032675">
    <property type="entry name" value="LRR_dom_sf"/>
</dbReference>
<accession>A0A368RHJ5</accession>
<name>A0A368RHJ5_SETIT</name>
<feature type="region of interest" description="Disordered" evidence="3">
    <location>
        <begin position="469"/>
        <end position="494"/>
    </location>
</feature>
<dbReference type="Gene3D" id="1.10.10.10">
    <property type="entry name" value="Winged helix-like DNA-binding domain superfamily/Winged helix DNA-binding domain"/>
    <property type="match status" value="1"/>
</dbReference>
<dbReference type="InterPro" id="IPR003593">
    <property type="entry name" value="AAA+_ATPase"/>
</dbReference>
<dbReference type="OrthoDB" id="617360at2759"/>
<dbReference type="InterPro" id="IPR058922">
    <property type="entry name" value="WHD_DRP"/>
</dbReference>
<dbReference type="Gene3D" id="3.80.10.10">
    <property type="entry name" value="Ribonuclease Inhibitor"/>
    <property type="match status" value="1"/>
</dbReference>
<evidence type="ECO:0000256" key="4">
    <source>
        <dbReference type="SAM" id="Phobius"/>
    </source>
</evidence>
<proteinExistence type="predicted"/>
<dbReference type="PANTHER" id="PTHR23155:SF1058">
    <property type="entry name" value="OS11G0668100 PROTEIN"/>
    <property type="match status" value="1"/>
</dbReference>
<dbReference type="KEGG" id="sita:101764635"/>
<organism evidence="6">
    <name type="scientific">Setaria italica</name>
    <name type="common">Foxtail millet</name>
    <name type="synonym">Panicum italicum</name>
    <dbReference type="NCBI Taxonomy" id="4555"/>
    <lineage>
        <taxon>Eukaryota</taxon>
        <taxon>Viridiplantae</taxon>
        <taxon>Streptophyta</taxon>
        <taxon>Embryophyta</taxon>
        <taxon>Tracheophyta</taxon>
        <taxon>Spermatophyta</taxon>
        <taxon>Magnoliopsida</taxon>
        <taxon>Liliopsida</taxon>
        <taxon>Poales</taxon>
        <taxon>Poaceae</taxon>
        <taxon>PACMAD clade</taxon>
        <taxon>Panicoideae</taxon>
        <taxon>Panicodae</taxon>
        <taxon>Paniceae</taxon>
        <taxon>Cenchrinae</taxon>
        <taxon>Setaria</taxon>
    </lineage>
</organism>
<evidence type="ECO:0000256" key="3">
    <source>
        <dbReference type="SAM" id="MobiDB-lite"/>
    </source>
</evidence>
<evidence type="ECO:0000256" key="2">
    <source>
        <dbReference type="ARBA" id="ARBA00022821"/>
    </source>
</evidence>
<dbReference type="STRING" id="4555.A0A368RHJ5"/>
<reference evidence="6" key="1">
    <citation type="journal article" date="2012" name="Nat. Biotechnol.">
        <title>Reference genome sequence of the model plant Setaria.</title>
        <authorList>
            <person name="Bennetzen J.L."/>
            <person name="Schmutz J."/>
            <person name="Wang H."/>
            <person name="Percifield R."/>
            <person name="Hawkins J."/>
            <person name="Pontaroli A.C."/>
            <person name="Estep M."/>
            <person name="Feng L."/>
            <person name="Vaughn J.N."/>
            <person name="Grimwood J."/>
            <person name="Jenkins J."/>
            <person name="Barry K."/>
            <person name="Lindquist E."/>
            <person name="Hellsten U."/>
            <person name="Deshpande S."/>
            <person name="Wang X."/>
            <person name="Wu X."/>
            <person name="Mitros T."/>
            <person name="Triplett J."/>
            <person name="Yang X."/>
            <person name="Ye C.Y."/>
            <person name="Mauro-Herrera M."/>
            <person name="Wang L."/>
            <person name="Li P."/>
            <person name="Sharma M."/>
            <person name="Sharma R."/>
            <person name="Ronald P.C."/>
            <person name="Panaud O."/>
            <person name="Kellogg E.A."/>
            <person name="Brutnell T.P."/>
            <person name="Doust A.N."/>
            <person name="Tuskan G.A."/>
            <person name="Rokhsar D."/>
            <person name="Devos K.M."/>
        </authorList>
    </citation>
    <scope>NUCLEOTIDE SEQUENCE [LARGE SCALE GENOMIC DNA]</scope>
    <source>
        <strain evidence="6">Yugu1</strain>
    </source>
</reference>
<dbReference type="PRINTS" id="PR00364">
    <property type="entry name" value="DISEASERSIST"/>
</dbReference>
<gene>
    <name evidence="6" type="ORF">SETIT_6G021300v2</name>
</gene>
<reference evidence="6" key="2">
    <citation type="submission" date="2015-07" db="EMBL/GenBank/DDBJ databases">
        <authorList>
            <person name="Noorani M."/>
        </authorList>
    </citation>
    <scope>NUCLEOTIDE SEQUENCE</scope>
    <source>
        <strain evidence="6">Yugu1</strain>
    </source>
</reference>
<dbReference type="InterPro" id="IPR002182">
    <property type="entry name" value="NB-ARC"/>
</dbReference>
<dbReference type="Gene3D" id="3.40.50.300">
    <property type="entry name" value="P-loop containing nucleotide triphosphate hydrolases"/>
    <property type="match status" value="1"/>
</dbReference>
<dbReference type="AlphaFoldDB" id="A0A368RHJ5"/>
<evidence type="ECO:0000313" key="6">
    <source>
        <dbReference type="EMBL" id="RCV29534.1"/>
    </source>
</evidence>
<dbReference type="FunFam" id="1.10.10.10:FF:000322">
    <property type="entry name" value="Probable disease resistance protein At1g63360"/>
    <property type="match status" value="1"/>
</dbReference>
<dbReference type="InterPro" id="IPR027417">
    <property type="entry name" value="P-loop_NTPase"/>
</dbReference>
<evidence type="ECO:0000256" key="1">
    <source>
        <dbReference type="ARBA" id="ARBA00022737"/>
    </source>
</evidence>
<dbReference type="GO" id="GO:0002758">
    <property type="term" value="P:innate immune response-activating signaling pathway"/>
    <property type="evidence" value="ECO:0007669"/>
    <property type="project" value="UniProtKB-ARBA"/>
</dbReference>
<dbReference type="Pfam" id="PF23559">
    <property type="entry name" value="WHD_DRP"/>
    <property type="match status" value="1"/>
</dbReference>
<dbReference type="EMBL" id="CM003533">
    <property type="protein sequence ID" value="RCV29534.1"/>
    <property type="molecule type" value="Genomic_DNA"/>
</dbReference>
<dbReference type="SUPFAM" id="SSF52540">
    <property type="entry name" value="P-loop containing nucleoside triphosphate hydrolases"/>
    <property type="match status" value="1"/>
</dbReference>
<dbReference type="SMART" id="SM00382">
    <property type="entry name" value="AAA"/>
    <property type="match status" value="1"/>
</dbReference>
<keyword evidence="4" id="KW-0812">Transmembrane</keyword>
<feature type="transmembrane region" description="Helical" evidence="4">
    <location>
        <begin position="6"/>
        <end position="30"/>
    </location>
</feature>
<dbReference type="SUPFAM" id="SSF52058">
    <property type="entry name" value="L domain-like"/>
    <property type="match status" value="1"/>
</dbReference>
<dbReference type="EMBL" id="CM003533">
    <property type="protein sequence ID" value="RCV29535.1"/>
    <property type="molecule type" value="Genomic_DNA"/>
</dbReference>